<dbReference type="GO" id="GO:0003676">
    <property type="term" value="F:nucleic acid binding"/>
    <property type="evidence" value="ECO:0007669"/>
    <property type="project" value="InterPro"/>
</dbReference>
<dbReference type="EMBL" id="LAZR01004105">
    <property type="protein sequence ID" value="KKN11734.1"/>
    <property type="molecule type" value="Genomic_DNA"/>
</dbReference>
<dbReference type="Gene3D" id="1.10.30.50">
    <property type="match status" value="1"/>
</dbReference>
<organism evidence="2">
    <name type="scientific">marine sediment metagenome</name>
    <dbReference type="NCBI Taxonomy" id="412755"/>
    <lineage>
        <taxon>unclassified sequences</taxon>
        <taxon>metagenomes</taxon>
        <taxon>ecological metagenomes</taxon>
    </lineage>
</organism>
<dbReference type="GO" id="GO:0008270">
    <property type="term" value="F:zinc ion binding"/>
    <property type="evidence" value="ECO:0007669"/>
    <property type="project" value="InterPro"/>
</dbReference>
<dbReference type="SMART" id="SM00507">
    <property type="entry name" value="HNHc"/>
    <property type="match status" value="1"/>
</dbReference>
<dbReference type="GO" id="GO:0004519">
    <property type="term" value="F:endonuclease activity"/>
    <property type="evidence" value="ECO:0007669"/>
    <property type="project" value="InterPro"/>
</dbReference>
<proteinExistence type="predicted"/>
<reference evidence="2" key="1">
    <citation type="journal article" date="2015" name="Nature">
        <title>Complex archaea that bridge the gap between prokaryotes and eukaryotes.</title>
        <authorList>
            <person name="Spang A."/>
            <person name="Saw J.H."/>
            <person name="Jorgensen S.L."/>
            <person name="Zaremba-Niedzwiedzka K."/>
            <person name="Martijn J."/>
            <person name="Lind A.E."/>
            <person name="van Eijk R."/>
            <person name="Schleper C."/>
            <person name="Guy L."/>
            <person name="Ettema T.J."/>
        </authorList>
    </citation>
    <scope>NUCLEOTIDE SEQUENCE</scope>
</reference>
<evidence type="ECO:0000259" key="1">
    <source>
        <dbReference type="SMART" id="SM00507"/>
    </source>
</evidence>
<dbReference type="InterPro" id="IPR003615">
    <property type="entry name" value="HNH_nuc"/>
</dbReference>
<comment type="caution">
    <text evidence="2">The sequence shown here is derived from an EMBL/GenBank/DDBJ whole genome shotgun (WGS) entry which is preliminary data.</text>
</comment>
<dbReference type="AlphaFoldDB" id="A0A0F9N173"/>
<feature type="domain" description="HNH nuclease" evidence="1">
    <location>
        <begin position="138"/>
        <end position="193"/>
    </location>
</feature>
<dbReference type="Pfam" id="PF01844">
    <property type="entry name" value="HNH"/>
    <property type="match status" value="1"/>
</dbReference>
<accession>A0A0F9N173</accession>
<dbReference type="CDD" id="cd00085">
    <property type="entry name" value="HNHc"/>
    <property type="match status" value="1"/>
</dbReference>
<sequence>MEAKRDAGGRFVKGSKGRIGVKHSEVTKRLISQNRKGKAVGEFNPHWNAKIHAGKRIECACGCGTLIAKYDYRGRLKKYVVGHTRIGKHIVFTPEWLGRIRQANIETGKKHSGEKHWNWKGGRTPLIRLLRQTREYREWRLAVYERDRWTCQDCRKHCGRKDIVAHHKKSFKDYRNLRYERDNGVTLCRKCHLKRERIVALSRDMVTV</sequence>
<protein>
    <recommendedName>
        <fullName evidence="1">HNH nuclease domain-containing protein</fullName>
    </recommendedName>
</protein>
<dbReference type="InterPro" id="IPR002711">
    <property type="entry name" value="HNH"/>
</dbReference>
<gene>
    <name evidence="2" type="ORF">LCGC14_1023620</name>
</gene>
<name>A0A0F9N173_9ZZZZ</name>
<evidence type="ECO:0000313" key="2">
    <source>
        <dbReference type="EMBL" id="KKN11734.1"/>
    </source>
</evidence>